<evidence type="ECO:0000313" key="9">
    <source>
        <dbReference type="EMBL" id="QGQ95540.1"/>
    </source>
</evidence>
<evidence type="ECO:0000256" key="2">
    <source>
        <dbReference type="ARBA" id="ARBA00022448"/>
    </source>
</evidence>
<dbReference type="InterPro" id="IPR035906">
    <property type="entry name" value="MetI-like_sf"/>
</dbReference>
<keyword evidence="10" id="KW-1185">Reference proteome</keyword>
<feature type="transmembrane region" description="Helical" evidence="7">
    <location>
        <begin position="53"/>
        <end position="82"/>
    </location>
</feature>
<dbReference type="EMBL" id="CP034235">
    <property type="protein sequence ID" value="QGQ95540.1"/>
    <property type="molecule type" value="Genomic_DNA"/>
</dbReference>
<dbReference type="GO" id="GO:0055085">
    <property type="term" value="P:transmembrane transport"/>
    <property type="evidence" value="ECO:0007669"/>
    <property type="project" value="InterPro"/>
</dbReference>
<accession>A0A6B8RH70</accession>
<dbReference type="GO" id="GO:0005886">
    <property type="term" value="C:plasma membrane"/>
    <property type="evidence" value="ECO:0007669"/>
    <property type="project" value="UniProtKB-SubCell"/>
</dbReference>
<evidence type="ECO:0000313" key="10">
    <source>
        <dbReference type="Proteomes" id="UP000426246"/>
    </source>
</evidence>
<feature type="transmembrane region" description="Helical" evidence="7">
    <location>
        <begin position="245"/>
        <end position="264"/>
    </location>
</feature>
<dbReference type="KEGG" id="ppsc:EHS13_11945"/>
<feature type="transmembrane region" description="Helical" evidence="7">
    <location>
        <begin position="94"/>
        <end position="115"/>
    </location>
</feature>
<keyword evidence="6 7" id="KW-0472">Membrane</keyword>
<dbReference type="PROSITE" id="PS50928">
    <property type="entry name" value="ABC_TM1"/>
    <property type="match status" value="1"/>
</dbReference>
<sequence>MILTILGFMTFFPFIHLLAVSFNDPLDMIAGGITFFPRKFSLFNYHYIFSNKALYLATVISILRTLVGTGLGVLFTAMIAYALSRREFMFRKSFNFIFVMTLYVNGGLIPTYLLIKNLGLMNSFWVYILPVLISAYNVIIMRSYFEQLPEAIVESAKMDGANEFQTLFRIILPISMPVVATITLFIGVFHWNSWFDNSLYNSRSPHLNLLQYELSKILMQSVTSAASSAEALNNNNVARLSPQSIRAALTIIVTFPILLIYPFLQKYFVKGITLAAVKE</sequence>
<evidence type="ECO:0000256" key="3">
    <source>
        <dbReference type="ARBA" id="ARBA00022475"/>
    </source>
</evidence>
<dbReference type="Proteomes" id="UP000426246">
    <property type="component" value="Chromosome"/>
</dbReference>
<dbReference type="PANTHER" id="PTHR43744">
    <property type="entry name" value="ABC TRANSPORTER PERMEASE PROTEIN MG189-RELATED-RELATED"/>
    <property type="match status" value="1"/>
</dbReference>
<dbReference type="SUPFAM" id="SSF161098">
    <property type="entry name" value="MetI-like"/>
    <property type="match status" value="1"/>
</dbReference>
<keyword evidence="3" id="KW-1003">Cell membrane</keyword>
<evidence type="ECO:0000259" key="8">
    <source>
        <dbReference type="PROSITE" id="PS50928"/>
    </source>
</evidence>
<feature type="domain" description="ABC transmembrane type-1" evidence="8">
    <location>
        <begin position="58"/>
        <end position="264"/>
    </location>
</feature>
<protein>
    <submittedName>
        <fullName evidence="9">Carbohydrate ABC transporter permease</fullName>
    </submittedName>
</protein>
<keyword evidence="2 7" id="KW-0813">Transport</keyword>
<evidence type="ECO:0000256" key="7">
    <source>
        <dbReference type="RuleBase" id="RU363032"/>
    </source>
</evidence>
<comment type="subcellular location">
    <subcellularLocation>
        <location evidence="1 7">Cell membrane</location>
        <topology evidence="1 7">Multi-pass membrane protein</topology>
    </subcellularLocation>
</comment>
<evidence type="ECO:0000256" key="6">
    <source>
        <dbReference type="ARBA" id="ARBA00023136"/>
    </source>
</evidence>
<dbReference type="CDD" id="cd06261">
    <property type="entry name" value="TM_PBP2"/>
    <property type="match status" value="1"/>
</dbReference>
<organism evidence="9 10">
    <name type="scientific">Paenibacillus psychroresistens</name>
    <dbReference type="NCBI Taxonomy" id="1778678"/>
    <lineage>
        <taxon>Bacteria</taxon>
        <taxon>Bacillati</taxon>
        <taxon>Bacillota</taxon>
        <taxon>Bacilli</taxon>
        <taxon>Bacillales</taxon>
        <taxon>Paenibacillaceae</taxon>
        <taxon>Paenibacillus</taxon>
    </lineage>
</organism>
<dbReference type="RefSeq" id="WP_155700577.1">
    <property type="nucleotide sequence ID" value="NZ_CP034235.1"/>
</dbReference>
<comment type="similarity">
    <text evidence="7">Belongs to the binding-protein-dependent transport system permease family.</text>
</comment>
<evidence type="ECO:0000256" key="5">
    <source>
        <dbReference type="ARBA" id="ARBA00022989"/>
    </source>
</evidence>
<feature type="transmembrane region" description="Helical" evidence="7">
    <location>
        <begin position="127"/>
        <end position="145"/>
    </location>
</feature>
<dbReference type="Gene3D" id="1.10.3720.10">
    <property type="entry name" value="MetI-like"/>
    <property type="match status" value="1"/>
</dbReference>
<keyword evidence="4 7" id="KW-0812">Transmembrane</keyword>
<dbReference type="AlphaFoldDB" id="A0A6B8RH70"/>
<feature type="transmembrane region" description="Helical" evidence="7">
    <location>
        <begin position="166"/>
        <end position="191"/>
    </location>
</feature>
<name>A0A6B8RH70_9BACL</name>
<dbReference type="InterPro" id="IPR000515">
    <property type="entry name" value="MetI-like"/>
</dbReference>
<evidence type="ECO:0000256" key="1">
    <source>
        <dbReference type="ARBA" id="ARBA00004651"/>
    </source>
</evidence>
<dbReference type="Pfam" id="PF00528">
    <property type="entry name" value="BPD_transp_1"/>
    <property type="match status" value="1"/>
</dbReference>
<proteinExistence type="inferred from homology"/>
<evidence type="ECO:0000256" key="4">
    <source>
        <dbReference type="ARBA" id="ARBA00022692"/>
    </source>
</evidence>
<keyword evidence="5 7" id="KW-1133">Transmembrane helix</keyword>
<reference evidence="10" key="1">
    <citation type="submission" date="2018-11" db="EMBL/GenBank/DDBJ databases">
        <title>Complete genome sequence of Paenibacillus sp. ML311-T8.</title>
        <authorList>
            <person name="Nam Y.-D."/>
            <person name="Kang J."/>
            <person name="Chung W.-H."/>
            <person name="Park Y.S."/>
        </authorList>
    </citation>
    <scope>NUCLEOTIDE SEQUENCE [LARGE SCALE GENOMIC DNA]</scope>
    <source>
        <strain evidence="10">ML311-T8</strain>
    </source>
</reference>
<dbReference type="OrthoDB" id="9810086at2"/>
<dbReference type="PANTHER" id="PTHR43744:SF9">
    <property type="entry name" value="POLYGALACTURONAN_RHAMNOGALACTURONAN TRANSPORT SYSTEM PERMEASE PROTEIN YTCP"/>
    <property type="match status" value="1"/>
</dbReference>
<gene>
    <name evidence="9" type="ORF">EHS13_11945</name>
</gene>